<dbReference type="EMBL" id="LR899011">
    <property type="protein sequence ID" value="CAD7086116.1"/>
    <property type="molecule type" value="Genomic_DNA"/>
</dbReference>
<protein>
    <recommendedName>
        <fullName evidence="4">Salivary secreted peptide</fullName>
    </recommendedName>
</protein>
<dbReference type="OMA" id="IATNSTW"/>
<name>A0A7R8YVT4_HERIL</name>
<dbReference type="PANTHER" id="PTHR37685">
    <property type="entry name" value="GEO11136P1-RELATED"/>
    <property type="match status" value="1"/>
</dbReference>
<dbReference type="InterPro" id="IPR031734">
    <property type="entry name" value="MBF2"/>
</dbReference>
<keyword evidence="1" id="KW-0732">Signal</keyword>
<keyword evidence="3" id="KW-1185">Reference proteome</keyword>
<dbReference type="Proteomes" id="UP000594454">
    <property type="component" value="Chromosome 3"/>
</dbReference>
<dbReference type="PANTHER" id="PTHR37685:SF1">
    <property type="entry name" value="GEO11136P1-RELATED"/>
    <property type="match status" value="1"/>
</dbReference>
<evidence type="ECO:0000313" key="3">
    <source>
        <dbReference type="Proteomes" id="UP000594454"/>
    </source>
</evidence>
<dbReference type="AlphaFoldDB" id="A0A7R8YVT4"/>
<feature type="signal peptide" evidence="1">
    <location>
        <begin position="1"/>
        <end position="21"/>
    </location>
</feature>
<sequence>MKHLVIVLLAVLAYFACNSSASNSTWGHIGPYDPILDHAIVVKKGKWLRIVTKDYDYPKKGGYNYKNITGIRVIDQYTNGNGGMATLLKGGPGFRNVTIHLKSQRSHGFNFIVDIYGRH</sequence>
<dbReference type="Pfam" id="PF15868">
    <property type="entry name" value="MBF2"/>
    <property type="match status" value="1"/>
</dbReference>
<accession>A0A7R8YVT4</accession>
<evidence type="ECO:0000313" key="2">
    <source>
        <dbReference type="EMBL" id="CAD7086116.1"/>
    </source>
</evidence>
<gene>
    <name evidence="2" type="ORF">HERILL_LOCUS8912</name>
</gene>
<proteinExistence type="predicted"/>
<reference evidence="2 3" key="1">
    <citation type="submission" date="2020-11" db="EMBL/GenBank/DDBJ databases">
        <authorList>
            <person name="Wallbank WR R."/>
            <person name="Pardo Diaz C."/>
            <person name="Kozak K."/>
            <person name="Martin S."/>
            <person name="Jiggins C."/>
            <person name="Moest M."/>
            <person name="Warren A I."/>
            <person name="Generalovic N T."/>
            <person name="Byers J.R.P. K."/>
            <person name="Montejo-Kovacevich G."/>
            <person name="Yen C E."/>
        </authorList>
    </citation>
    <scope>NUCLEOTIDE SEQUENCE [LARGE SCALE GENOMIC DNA]</scope>
</reference>
<evidence type="ECO:0008006" key="4">
    <source>
        <dbReference type="Google" id="ProtNLM"/>
    </source>
</evidence>
<dbReference type="InParanoid" id="A0A7R8YVT4"/>
<feature type="chain" id="PRO_5030537915" description="Salivary secreted peptide" evidence="1">
    <location>
        <begin position="22"/>
        <end position="119"/>
    </location>
</feature>
<dbReference type="OrthoDB" id="8192785at2759"/>
<organism evidence="2 3">
    <name type="scientific">Hermetia illucens</name>
    <name type="common">Black soldier fly</name>
    <dbReference type="NCBI Taxonomy" id="343691"/>
    <lineage>
        <taxon>Eukaryota</taxon>
        <taxon>Metazoa</taxon>
        <taxon>Ecdysozoa</taxon>
        <taxon>Arthropoda</taxon>
        <taxon>Hexapoda</taxon>
        <taxon>Insecta</taxon>
        <taxon>Pterygota</taxon>
        <taxon>Neoptera</taxon>
        <taxon>Endopterygota</taxon>
        <taxon>Diptera</taxon>
        <taxon>Brachycera</taxon>
        <taxon>Stratiomyomorpha</taxon>
        <taxon>Stratiomyidae</taxon>
        <taxon>Hermetiinae</taxon>
        <taxon>Hermetia</taxon>
    </lineage>
</organism>
<evidence type="ECO:0000256" key="1">
    <source>
        <dbReference type="SAM" id="SignalP"/>
    </source>
</evidence>